<dbReference type="PROSITE" id="PS51257">
    <property type="entry name" value="PROKAR_LIPOPROTEIN"/>
    <property type="match status" value="1"/>
</dbReference>
<keyword evidence="4" id="KW-0732">Signal</keyword>
<dbReference type="Pfam" id="PF00732">
    <property type="entry name" value="GMC_oxred_N"/>
    <property type="match status" value="1"/>
</dbReference>
<dbReference type="GeneID" id="59289460"/>
<dbReference type="Gene3D" id="3.50.50.60">
    <property type="entry name" value="FAD/NAD(P)-binding domain"/>
    <property type="match status" value="1"/>
</dbReference>
<feature type="chain" id="PRO_5034881715" description="GMC oxidoreductase" evidence="4">
    <location>
        <begin position="27"/>
        <end position="609"/>
    </location>
</feature>
<feature type="binding site" evidence="3">
    <location>
        <begin position="589"/>
        <end position="590"/>
    </location>
    <ligand>
        <name>FAD</name>
        <dbReference type="ChEBI" id="CHEBI:57692"/>
    </ligand>
</feature>
<dbReference type="PANTHER" id="PTHR11552">
    <property type="entry name" value="GLUCOSE-METHANOL-CHOLINE GMC OXIDOREDUCTASE"/>
    <property type="match status" value="1"/>
</dbReference>
<reference evidence="7 8" key="1">
    <citation type="journal article" date="2020" name="Genomics">
        <title>Complete, high-quality genomes from long-read metagenomic sequencing of two wolf lichen thalli reveals enigmatic genome architecture.</title>
        <authorList>
            <person name="McKenzie S.K."/>
            <person name="Walston R.F."/>
            <person name="Allen J.L."/>
        </authorList>
    </citation>
    <scope>NUCLEOTIDE SEQUENCE [LARGE SCALE GENOMIC DNA]</scope>
    <source>
        <strain evidence="7">WasteWater2</strain>
    </source>
</reference>
<sequence>MYTFRLSSSLFAIGLLFYCNSMSASATSLTSCPHQNLGQKFDYVIVGGGTAGLVLANRLTEQSGVTVAVIEAGTFPEDVVGNRTQVPEYAGSFDGPDGAAIEWGFTTTPQIGLDNNVFPYYRAKALGGCSTINYMAYSQTSKGAHQRWADVVGDQSYTYDEMLQYYRKTMNFTPPNEKARGANATAQYNPADTVTGGRLGVTYASYAQPWSTWVAKGLTAIGIPKVNAFINGNLIGQSWQLNTITQSDGFRSDSETAYLRPFLSRPNLAIFNGTFAQRILFNRGAVATGVQVTAAGSTCSITANKEVIVSAGVFQSPQLLQVSGVGPAALLQKYNISVVANRPGVGQGMNDHITVPISYRVNVLTSSADENATYLAQAVNQFNTHATGPLASAGGDYLGMEKIPQALRANFSAETVEFLSTLPADWPEVVYGIYPNGVSEAAESVPGADYATLLATLTAPQSRGNVSIASPNMSDAPLINPNLFTEQSDVDVMIAAFKRARQALASKAMAPVLIGQEIIPGPSVDTDEQILAYLKEALNPLYHAFATNKMGNASDPNAVVDSHGKVHGVKNLRVIDCSAFPFLPPGPAPQIQVYVLAEKLADDIKNTQY</sequence>
<dbReference type="GO" id="GO:0050660">
    <property type="term" value="F:flavin adenine dinucleotide binding"/>
    <property type="evidence" value="ECO:0007669"/>
    <property type="project" value="InterPro"/>
</dbReference>
<dbReference type="PANTHER" id="PTHR11552:SF138">
    <property type="entry name" value="DEHYDROGENASE PKFF-RELATED"/>
    <property type="match status" value="1"/>
</dbReference>
<organism evidence="7 8">
    <name type="scientific">Letharia columbiana</name>
    <dbReference type="NCBI Taxonomy" id="112416"/>
    <lineage>
        <taxon>Eukaryota</taxon>
        <taxon>Fungi</taxon>
        <taxon>Dikarya</taxon>
        <taxon>Ascomycota</taxon>
        <taxon>Pezizomycotina</taxon>
        <taxon>Lecanoromycetes</taxon>
        <taxon>OSLEUM clade</taxon>
        <taxon>Lecanoromycetidae</taxon>
        <taxon>Lecanorales</taxon>
        <taxon>Lecanorineae</taxon>
        <taxon>Parmeliaceae</taxon>
        <taxon>Letharia</taxon>
    </lineage>
</organism>
<evidence type="ECO:0000313" key="7">
    <source>
        <dbReference type="EMBL" id="KAF6233974.1"/>
    </source>
</evidence>
<dbReference type="AlphaFoldDB" id="A0A8H6FSJ7"/>
<name>A0A8H6FSJ7_9LECA</name>
<evidence type="ECO:0000259" key="6">
    <source>
        <dbReference type="Pfam" id="PF05199"/>
    </source>
</evidence>
<dbReference type="Gene3D" id="3.30.560.10">
    <property type="entry name" value="Glucose Oxidase, domain 3"/>
    <property type="match status" value="1"/>
</dbReference>
<dbReference type="SUPFAM" id="SSF54373">
    <property type="entry name" value="FAD-linked reductases, C-terminal domain"/>
    <property type="match status" value="1"/>
</dbReference>
<dbReference type="Pfam" id="PF05199">
    <property type="entry name" value="GMC_oxred_C"/>
    <property type="match status" value="1"/>
</dbReference>
<dbReference type="Proteomes" id="UP000578531">
    <property type="component" value="Unassembled WGS sequence"/>
</dbReference>
<feature type="domain" description="Glucose-methanol-choline oxidoreductase N-terminal" evidence="5">
    <location>
        <begin position="41"/>
        <end position="353"/>
    </location>
</feature>
<protein>
    <recommendedName>
        <fullName evidence="9">GMC oxidoreductase</fullName>
    </recommendedName>
</protein>
<keyword evidence="2" id="KW-0325">Glycoprotein</keyword>
<evidence type="ECO:0000256" key="3">
    <source>
        <dbReference type="PIRSR" id="PIRSR000137-2"/>
    </source>
</evidence>
<evidence type="ECO:0000256" key="1">
    <source>
        <dbReference type="ARBA" id="ARBA00010790"/>
    </source>
</evidence>
<feature type="domain" description="Glucose-methanol-choline oxidoreductase C-terminal" evidence="6">
    <location>
        <begin position="460"/>
        <end position="597"/>
    </location>
</feature>
<dbReference type="InterPro" id="IPR000172">
    <property type="entry name" value="GMC_OxRdtase_N"/>
</dbReference>
<dbReference type="InterPro" id="IPR012132">
    <property type="entry name" value="GMC_OxRdtase"/>
</dbReference>
<keyword evidence="8" id="KW-1185">Reference proteome</keyword>
<feature type="signal peptide" evidence="4">
    <location>
        <begin position="1"/>
        <end position="26"/>
    </location>
</feature>
<dbReference type="EMBL" id="JACCJC010000033">
    <property type="protein sequence ID" value="KAF6233974.1"/>
    <property type="molecule type" value="Genomic_DNA"/>
</dbReference>
<accession>A0A8H6FSJ7</accession>
<dbReference type="GO" id="GO:0016614">
    <property type="term" value="F:oxidoreductase activity, acting on CH-OH group of donors"/>
    <property type="evidence" value="ECO:0007669"/>
    <property type="project" value="InterPro"/>
</dbReference>
<evidence type="ECO:0000256" key="4">
    <source>
        <dbReference type="SAM" id="SignalP"/>
    </source>
</evidence>
<dbReference type="InterPro" id="IPR007867">
    <property type="entry name" value="GMC_OxRtase_C"/>
</dbReference>
<dbReference type="RefSeq" id="XP_037163381.1">
    <property type="nucleotide sequence ID" value="XM_037309704.1"/>
</dbReference>
<gene>
    <name evidence="7" type="ORF">HO173_007804</name>
</gene>
<dbReference type="PIRSF" id="PIRSF000137">
    <property type="entry name" value="Alcohol_oxidase"/>
    <property type="match status" value="1"/>
</dbReference>
<keyword evidence="3" id="KW-0274">FAD</keyword>
<dbReference type="SUPFAM" id="SSF51905">
    <property type="entry name" value="FAD/NAD(P)-binding domain"/>
    <property type="match status" value="1"/>
</dbReference>
<comment type="cofactor">
    <cofactor evidence="3">
        <name>FAD</name>
        <dbReference type="ChEBI" id="CHEBI:57692"/>
    </cofactor>
</comment>
<dbReference type="GO" id="GO:0044550">
    <property type="term" value="P:secondary metabolite biosynthetic process"/>
    <property type="evidence" value="ECO:0007669"/>
    <property type="project" value="TreeGrafter"/>
</dbReference>
<evidence type="ECO:0000256" key="2">
    <source>
        <dbReference type="ARBA" id="ARBA00023180"/>
    </source>
</evidence>
<comment type="similarity">
    <text evidence="1">Belongs to the GMC oxidoreductase family.</text>
</comment>
<evidence type="ECO:0000313" key="8">
    <source>
        <dbReference type="Proteomes" id="UP000578531"/>
    </source>
</evidence>
<proteinExistence type="inferred from homology"/>
<dbReference type="InterPro" id="IPR036188">
    <property type="entry name" value="FAD/NAD-bd_sf"/>
</dbReference>
<comment type="caution">
    <text evidence="7">The sequence shown here is derived from an EMBL/GenBank/DDBJ whole genome shotgun (WGS) entry which is preliminary data.</text>
</comment>
<keyword evidence="3" id="KW-0285">Flavoprotein</keyword>
<dbReference type="OrthoDB" id="269227at2759"/>
<evidence type="ECO:0000259" key="5">
    <source>
        <dbReference type="Pfam" id="PF00732"/>
    </source>
</evidence>
<evidence type="ECO:0008006" key="9">
    <source>
        <dbReference type="Google" id="ProtNLM"/>
    </source>
</evidence>